<dbReference type="Proteomes" id="UP000219353">
    <property type="component" value="Unassembled WGS sequence"/>
</dbReference>
<dbReference type="Pfam" id="PF12019">
    <property type="entry name" value="GspH"/>
    <property type="match status" value="1"/>
</dbReference>
<dbReference type="NCBIfam" id="TIGR02532">
    <property type="entry name" value="IV_pilin_GFxxxE"/>
    <property type="match status" value="1"/>
</dbReference>
<keyword evidence="8 11" id="KW-0472">Membrane</keyword>
<keyword evidence="7 11" id="KW-1133">Transmembrane helix</keyword>
<keyword evidence="5" id="KW-0997">Cell inner membrane</keyword>
<keyword evidence="6 11" id="KW-0812">Transmembrane</keyword>
<evidence type="ECO:0000256" key="11">
    <source>
        <dbReference type="SAM" id="Phobius"/>
    </source>
</evidence>
<keyword evidence="14" id="KW-1185">Reference proteome</keyword>
<dbReference type="RefSeq" id="WP_170949008.1">
    <property type="nucleotide sequence ID" value="NZ_OBEB01000005.1"/>
</dbReference>
<comment type="subcellular location">
    <subcellularLocation>
        <location evidence="1">Cell inner membrane</location>
        <topology evidence="1">Single-pass membrane protein</topology>
    </subcellularLocation>
</comment>
<evidence type="ECO:0000313" key="13">
    <source>
        <dbReference type="EMBL" id="SNY54533.1"/>
    </source>
</evidence>
<evidence type="ECO:0000259" key="12">
    <source>
        <dbReference type="Pfam" id="PF12019"/>
    </source>
</evidence>
<dbReference type="Gene3D" id="3.55.40.10">
    <property type="entry name" value="minor pseudopilin epsh domain"/>
    <property type="match status" value="1"/>
</dbReference>
<feature type="transmembrane region" description="Helical" evidence="11">
    <location>
        <begin position="21"/>
        <end position="46"/>
    </location>
</feature>
<dbReference type="SUPFAM" id="SSF54523">
    <property type="entry name" value="Pili subunits"/>
    <property type="match status" value="1"/>
</dbReference>
<reference evidence="14" key="1">
    <citation type="submission" date="2017-09" db="EMBL/GenBank/DDBJ databases">
        <authorList>
            <person name="Varghese N."/>
            <person name="Submissions S."/>
        </authorList>
    </citation>
    <scope>NUCLEOTIDE SEQUENCE [LARGE SCALE GENOMIC DNA]</scope>
    <source>
        <strain evidence="14">CGMCC 1.12461</strain>
    </source>
</reference>
<dbReference type="EMBL" id="OBEB01000005">
    <property type="protein sequence ID" value="SNY54533.1"/>
    <property type="molecule type" value="Genomic_DNA"/>
</dbReference>
<evidence type="ECO:0000256" key="5">
    <source>
        <dbReference type="ARBA" id="ARBA00022519"/>
    </source>
</evidence>
<evidence type="ECO:0000256" key="3">
    <source>
        <dbReference type="ARBA" id="ARBA00022475"/>
    </source>
</evidence>
<dbReference type="GO" id="GO:0015627">
    <property type="term" value="C:type II protein secretion system complex"/>
    <property type="evidence" value="ECO:0007669"/>
    <property type="project" value="InterPro"/>
</dbReference>
<organism evidence="13 14">
    <name type="scientific">Arsukibacterium tuosuense</name>
    <dbReference type="NCBI Taxonomy" id="1323745"/>
    <lineage>
        <taxon>Bacteria</taxon>
        <taxon>Pseudomonadati</taxon>
        <taxon>Pseudomonadota</taxon>
        <taxon>Gammaproteobacteria</taxon>
        <taxon>Chromatiales</taxon>
        <taxon>Chromatiaceae</taxon>
        <taxon>Arsukibacterium</taxon>
    </lineage>
</organism>
<dbReference type="InterPro" id="IPR012902">
    <property type="entry name" value="N_methyl_site"/>
</dbReference>
<evidence type="ECO:0000256" key="10">
    <source>
        <dbReference type="ARBA" id="ARBA00030775"/>
    </source>
</evidence>
<dbReference type="InterPro" id="IPR045584">
    <property type="entry name" value="Pilin-like"/>
</dbReference>
<proteinExistence type="inferred from homology"/>
<gene>
    <name evidence="13" type="ORF">SAMN06297280_2673</name>
</gene>
<evidence type="ECO:0000256" key="8">
    <source>
        <dbReference type="ARBA" id="ARBA00023136"/>
    </source>
</evidence>
<dbReference type="GO" id="GO:0015628">
    <property type="term" value="P:protein secretion by the type II secretion system"/>
    <property type="evidence" value="ECO:0007669"/>
    <property type="project" value="InterPro"/>
</dbReference>
<dbReference type="Pfam" id="PF07963">
    <property type="entry name" value="N_methyl"/>
    <property type="match status" value="1"/>
</dbReference>
<keyword evidence="3" id="KW-1003">Cell membrane</keyword>
<evidence type="ECO:0000313" key="14">
    <source>
        <dbReference type="Proteomes" id="UP000219353"/>
    </source>
</evidence>
<feature type="domain" description="General secretion pathway GspH" evidence="12">
    <location>
        <begin position="57"/>
        <end position="185"/>
    </location>
</feature>
<evidence type="ECO:0000256" key="2">
    <source>
        <dbReference type="ARBA" id="ARBA00021549"/>
    </source>
</evidence>
<keyword evidence="4" id="KW-0488">Methylation</keyword>
<protein>
    <recommendedName>
        <fullName evidence="2">Type II secretion system protein H</fullName>
    </recommendedName>
    <alternativeName>
        <fullName evidence="10">General secretion pathway protein H</fullName>
    </alternativeName>
</protein>
<evidence type="ECO:0000256" key="6">
    <source>
        <dbReference type="ARBA" id="ARBA00022692"/>
    </source>
</evidence>
<dbReference type="AlphaFoldDB" id="A0A285J380"/>
<evidence type="ECO:0000256" key="9">
    <source>
        <dbReference type="ARBA" id="ARBA00025772"/>
    </source>
</evidence>
<evidence type="ECO:0000256" key="4">
    <source>
        <dbReference type="ARBA" id="ARBA00022481"/>
    </source>
</evidence>
<dbReference type="GO" id="GO:0005886">
    <property type="term" value="C:plasma membrane"/>
    <property type="evidence" value="ECO:0007669"/>
    <property type="project" value="UniProtKB-SubCell"/>
</dbReference>
<sequence length="200" mass="20899">MALVLADNRQKPRPAVRWIRGFTVIELMVTVAVLAIVLTVAVPSFANLVNGNRLNAQANLLLAAIEYAKTEAVKSNATVAFCHSADNSSCSAAPAAGWQGWIVGLAADPAGIEPGSVLRAGTMESSQLVVLASESLSDASDQIRITPQGLLRTGNRLPLQATLRVCHPTASINPNSRNVRIRSGGQLAVISEQNAGCPAP</sequence>
<accession>A0A285J380</accession>
<dbReference type="InterPro" id="IPR022346">
    <property type="entry name" value="T2SS_GspH"/>
</dbReference>
<evidence type="ECO:0000256" key="7">
    <source>
        <dbReference type="ARBA" id="ARBA00022989"/>
    </source>
</evidence>
<comment type="similarity">
    <text evidence="9">Belongs to the GSP H family.</text>
</comment>
<name>A0A285J380_9GAMM</name>
<evidence type="ECO:0000256" key="1">
    <source>
        <dbReference type="ARBA" id="ARBA00004377"/>
    </source>
</evidence>